<feature type="region of interest" description="Disordered" evidence="10">
    <location>
        <begin position="79"/>
        <end position="108"/>
    </location>
</feature>
<dbReference type="PRINTS" id="PR00723">
    <property type="entry name" value="SUBTILISIN"/>
</dbReference>
<proteinExistence type="predicted"/>
<feature type="region of interest" description="Disordered" evidence="10">
    <location>
        <begin position="1042"/>
        <end position="1086"/>
    </location>
</feature>
<keyword evidence="2" id="KW-0964">Secreted</keyword>
<feature type="region of interest" description="Disordered" evidence="10">
    <location>
        <begin position="361"/>
        <end position="385"/>
    </location>
</feature>
<evidence type="ECO:0000313" key="13">
    <source>
        <dbReference type="EMBL" id="PGH04870.1"/>
    </source>
</evidence>
<evidence type="ECO:0000256" key="1">
    <source>
        <dbReference type="ARBA" id="ARBA00004613"/>
    </source>
</evidence>
<feature type="signal peptide" evidence="11">
    <location>
        <begin position="1"/>
        <end position="24"/>
    </location>
</feature>
<accession>A0A2B7X7M1</accession>
<dbReference type="Pfam" id="PF00082">
    <property type="entry name" value="Peptidase_S8"/>
    <property type="match status" value="1"/>
</dbReference>
<comment type="caution">
    <text evidence="13">The sequence shown here is derived from an EMBL/GenBank/DDBJ whole genome shotgun (WGS) entry which is preliminary data.</text>
</comment>
<evidence type="ECO:0000256" key="5">
    <source>
        <dbReference type="ARBA" id="ARBA00022801"/>
    </source>
</evidence>
<evidence type="ECO:0000256" key="4">
    <source>
        <dbReference type="ARBA" id="ARBA00022729"/>
    </source>
</evidence>
<dbReference type="EMBL" id="PDNB01000131">
    <property type="protein sequence ID" value="PGH04870.1"/>
    <property type="molecule type" value="Genomic_DNA"/>
</dbReference>
<evidence type="ECO:0000256" key="7">
    <source>
        <dbReference type="ARBA" id="ARBA00023026"/>
    </source>
</evidence>
<feature type="region of interest" description="Disordered" evidence="10">
    <location>
        <begin position="1181"/>
        <end position="1204"/>
    </location>
</feature>
<keyword evidence="8" id="KW-0865">Zymogen</keyword>
<feature type="domain" description="Peptidase S8/S53" evidence="12">
    <location>
        <begin position="909"/>
        <end position="1000"/>
    </location>
</feature>
<evidence type="ECO:0000259" key="12">
    <source>
        <dbReference type="Pfam" id="PF00082"/>
    </source>
</evidence>
<feature type="compositionally biased region" description="Low complexity" evidence="10">
    <location>
        <begin position="1066"/>
        <end position="1082"/>
    </location>
</feature>
<evidence type="ECO:0000256" key="11">
    <source>
        <dbReference type="SAM" id="SignalP"/>
    </source>
</evidence>
<evidence type="ECO:0000313" key="14">
    <source>
        <dbReference type="Proteomes" id="UP000223968"/>
    </source>
</evidence>
<dbReference type="Gene3D" id="3.40.50.200">
    <property type="entry name" value="Peptidase S8/S53 domain"/>
    <property type="match status" value="2"/>
</dbReference>
<keyword evidence="3" id="KW-0645">Protease</keyword>
<dbReference type="GO" id="GO:0006508">
    <property type="term" value="P:proteolysis"/>
    <property type="evidence" value="ECO:0007669"/>
    <property type="project" value="UniProtKB-KW"/>
</dbReference>
<protein>
    <recommendedName>
        <fullName evidence="12">Peptidase S8/S53 domain-containing protein</fullName>
    </recommendedName>
</protein>
<dbReference type="InterPro" id="IPR000209">
    <property type="entry name" value="Peptidase_S8/S53_dom"/>
</dbReference>
<organism evidence="13 14">
    <name type="scientific">Helicocarpus griseus UAMH5409</name>
    <dbReference type="NCBI Taxonomy" id="1447875"/>
    <lineage>
        <taxon>Eukaryota</taxon>
        <taxon>Fungi</taxon>
        <taxon>Dikarya</taxon>
        <taxon>Ascomycota</taxon>
        <taxon>Pezizomycotina</taxon>
        <taxon>Eurotiomycetes</taxon>
        <taxon>Eurotiomycetidae</taxon>
        <taxon>Onygenales</taxon>
        <taxon>Ajellomycetaceae</taxon>
        <taxon>Helicocarpus</taxon>
    </lineage>
</organism>
<feature type="chain" id="PRO_5013355785" description="Peptidase S8/S53 domain-containing protein" evidence="11">
    <location>
        <begin position="25"/>
        <end position="1339"/>
    </location>
</feature>
<name>A0A2B7X7M1_9EURO</name>
<gene>
    <name evidence="13" type="ORF">AJ79_06955</name>
</gene>
<feature type="region of interest" description="Disordered" evidence="10">
    <location>
        <begin position="238"/>
        <end position="264"/>
    </location>
</feature>
<keyword evidence="14" id="KW-1185">Reference proteome</keyword>
<keyword evidence="6" id="KW-0720">Serine protease</keyword>
<dbReference type="SUPFAM" id="SSF52743">
    <property type="entry name" value="Subtilisin-like"/>
    <property type="match status" value="1"/>
</dbReference>
<evidence type="ECO:0000256" key="2">
    <source>
        <dbReference type="ARBA" id="ARBA00022525"/>
    </source>
</evidence>
<reference evidence="13 14" key="1">
    <citation type="submission" date="2017-10" db="EMBL/GenBank/DDBJ databases">
        <title>Comparative genomics in systemic dimorphic fungi from Ajellomycetaceae.</title>
        <authorList>
            <person name="Munoz J.F."/>
            <person name="Mcewen J.G."/>
            <person name="Clay O.K."/>
            <person name="Cuomo C.A."/>
        </authorList>
    </citation>
    <scope>NUCLEOTIDE SEQUENCE [LARGE SCALE GENOMIC DNA]</scope>
    <source>
        <strain evidence="13 14">UAMH5409</strain>
    </source>
</reference>
<evidence type="ECO:0000256" key="3">
    <source>
        <dbReference type="ARBA" id="ARBA00022670"/>
    </source>
</evidence>
<keyword evidence="5" id="KW-0378">Hydrolase</keyword>
<keyword evidence="9" id="KW-0325">Glycoprotein</keyword>
<feature type="compositionally biased region" description="Polar residues" evidence="10">
    <location>
        <begin position="361"/>
        <end position="380"/>
    </location>
</feature>
<feature type="compositionally biased region" description="Low complexity" evidence="10">
    <location>
        <begin position="245"/>
        <end position="257"/>
    </location>
</feature>
<dbReference type="Proteomes" id="UP000223968">
    <property type="component" value="Unassembled WGS sequence"/>
</dbReference>
<comment type="subcellular location">
    <subcellularLocation>
        <location evidence="1">Secreted</location>
    </subcellularLocation>
</comment>
<evidence type="ECO:0000256" key="9">
    <source>
        <dbReference type="ARBA" id="ARBA00023180"/>
    </source>
</evidence>
<evidence type="ECO:0000256" key="8">
    <source>
        <dbReference type="ARBA" id="ARBA00023145"/>
    </source>
</evidence>
<dbReference type="InterPro" id="IPR036852">
    <property type="entry name" value="Peptidase_S8/S53_dom_sf"/>
</dbReference>
<dbReference type="GO" id="GO:0005576">
    <property type="term" value="C:extracellular region"/>
    <property type="evidence" value="ECO:0007669"/>
    <property type="project" value="UniProtKB-SubCell"/>
</dbReference>
<dbReference type="STRING" id="1447875.A0A2B7X7M1"/>
<keyword evidence="7" id="KW-0843">Virulence</keyword>
<dbReference type="InterPro" id="IPR015500">
    <property type="entry name" value="Peptidase_S8_subtilisin-rel"/>
</dbReference>
<dbReference type="GO" id="GO:0004252">
    <property type="term" value="F:serine-type endopeptidase activity"/>
    <property type="evidence" value="ECO:0007669"/>
    <property type="project" value="InterPro"/>
</dbReference>
<keyword evidence="4 11" id="KW-0732">Signal</keyword>
<sequence>MLGLQRGTVFPWIVVALTTPLAKAQQCPEGQYWCQDRCGTNVDTCCDTPDGQHNLCGPDYSYKCNADFSCTGPDGVTTQPIWKSTNTAKPDQPGSTTETHHSDPTPTSTGTVVIIGEETATLPVVTAPVTVTLLGHTFVLTPPANTDSADHPPTLVIVGTTTATLPPVTKPTTIATIGTTLTLDPQPEQTLTDDLGQVPITPVVVIDGTKTATLSPVSEPTTVTTDGQTITILPEGPATITVGKPATATTSTTPAATDNPRQDPITPVLIIDGTEATTFPPVTEPTTLTTDEQTITLLPDGPATITVGKTSETATVTGKDKPVIVVIGATTITFPPVTQETTVTTESQTFTLMPQWPLTTTVYPSDQDLPKTTETATKTNDGGEVGLLPTFTQWPPVAVIAPVEQEIEEPEPEDDDDDGDSDSAMIPCKLWFFFICIEFPSIIIRGWKITLPPGIYPPSHPESVKGNLPPWPKFTVGPNHVPTFPKQPEPTKCQTKTASLCSETTSFIVSTVDGAVQTVSSTVLAPQCGEVRGCVVADATQTASVTKTDDCETATVTDVVVTCSGTEAKACSTKTQIPKTGCSVTPTTTTVSCTAAPTGGNARRQHGNNFCPLVGEYVVWPRDGTKTDGTGVIYTEMLKLLGDGSKIKVQDTKTLGINFWRVSLEPGQVAKVKSIQNRHQLKYIDDMIENVEGRSQMVYLSKNEQSKERFDDNYYFDVSAGQDIPVYIVDTGAQMDHREFEYIAHKAEFLFVDNDYDGQKHKDDSGTPIGGKCGPVYCNPHGTSMLGPVAGKRLGVSKRAKPYIVRVPRRDEKGGGATPEDYLQGVSLVNDLFTDSSQTVRAILNLSWRYDFGLFKQGVVDGITNEDFEVWTLRLHALITALIQKASLWFLGQEIHFPDTLVYSMFTSSFFHPDWNIPHIYAPGGHTLGPNGNKTTWHRTLLPNRATYKVSQGTSAATAYTSGLAAYFLKLHQLSRLPKDAKGNDPDMSPAGLKKYIINNGWSRVTQVGVGDIIGIWNGAAIPSLEQDGYCPYSLKEAKKLKRRQVEDDDNNDDIPPTATCASGKATDGSRTTTATTSNPTGESPVTGFTCTPETVDKCAPAVICSAPLRNGCRDGKCVCLPPDPTTFSTVTRTTETSNPTGFQCTPETADKCAPAVICSAPLRNGCRDGKCVCLSPDPLPSRTTQTKAPEPTKTEAPKKPPKQPLKLGEWICHDPSIYEGLGHVDEGFLAQYAGFACVGSARPEAVMHPGKEPKTWHTVTNDMPYYFSISWKKDCETTFSSVSPAFPLWGGEDTVHRDVKCANLLYDVWWECKDKNNGRGGYVDAGCLRYEFTTGKRA</sequence>
<dbReference type="OrthoDB" id="1896086at2759"/>
<feature type="compositionally biased region" description="Polar residues" evidence="10">
    <location>
        <begin position="79"/>
        <end position="97"/>
    </location>
</feature>
<evidence type="ECO:0000256" key="6">
    <source>
        <dbReference type="ARBA" id="ARBA00022825"/>
    </source>
</evidence>
<evidence type="ECO:0000256" key="10">
    <source>
        <dbReference type="SAM" id="MobiDB-lite"/>
    </source>
</evidence>